<evidence type="ECO:0000313" key="2">
    <source>
        <dbReference type="EMBL" id="ANS76397.1"/>
    </source>
</evidence>
<dbReference type="Proteomes" id="UP000092573">
    <property type="component" value="Chromosome"/>
</dbReference>
<dbReference type="InterPro" id="IPR007848">
    <property type="entry name" value="Small_mtfrase_dom"/>
</dbReference>
<dbReference type="PANTHER" id="PTHR47739">
    <property type="entry name" value="TRNA1(VAL) (ADENINE(37)-N6)-METHYLTRANSFERASE"/>
    <property type="match status" value="1"/>
</dbReference>
<dbReference type="GO" id="GO:0008168">
    <property type="term" value="F:methyltransferase activity"/>
    <property type="evidence" value="ECO:0007669"/>
    <property type="project" value="InterPro"/>
</dbReference>
<dbReference type="KEGG" id="pyg:AWM70_18965"/>
<reference evidence="2 3" key="1">
    <citation type="submission" date="2016-01" db="EMBL/GenBank/DDBJ databases">
        <title>Complete Genome Sequence of Paenibacillus yonginensis DCY84, a novel Plant Growth-Promoting Bacteria with Elicitation of Induced Systemic Resistance.</title>
        <authorList>
            <person name="Kim Y.J."/>
            <person name="Yang D.C."/>
            <person name="Sukweenadhi J."/>
        </authorList>
    </citation>
    <scope>NUCLEOTIDE SEQUENCE [LARGE SCALE GENOMIC DNA]</scope>
    <source>
        <strain evidence="2 3">DCY84</strain>
    </source>
</reference>
<name>A0A1B1N4R0_9BACL</name>
<dbReference type="InterPro" id="IPR029063">
    <property type="entry name" value="SAM-dependent_MTases_sf"/>
</dbReference>
<sequence length="252" mass="28454">MNEQVEIYDQERIDDLMNAGLRLIQSDEVFSFSMDAVLLSRFASVPKNGRILDMCTGNGVIPILLSARTEGQIEGIEIQERLAEMARRSVRLNGLEDRILIRTGDLRELVQEVGANVYDAITVNPPYMPLQTGDQKLNPHQAMARHEVNGSLEEIIAAAMRLLRPGGKFYMVHKPQRLGEILSLLRQYKLEPKVLRFVHPKLTQEANMVLVEALRGGKPDIRLKPPLVVYEPDGQYTKELMEIYYGDNGGQA</sequence>
<feature type="domain" description="Methyltransferase small" evidence="1">
    <location>
        <begin position="36"/>
        <end position="175"/>
    </location>
</feature>
<keyword evidence="3" id="KW-1185">Reference proteome</keyword>
<dbReference type="RefSeq" id="WP_068699011.1">
    <property type="nucleotide sequence ID" value="NZ_CP014167.1"/>
</dbReference>
<dbReference type="Pfam" id="PF05175">
    <property type="entry name" value="MTS"/>
    <property type="match status" value="1"/>
</dbReference>
<protein>
    <recommendedName>
        <fullName evidence="1">Methyltransferase small domain-containing protein</fullName>
    </recommendedName>
</protein>
<dbReference type="AlphaFoldDB" id="A0A1B1N4R0"/>
<dbReference type="OrthoDB" id="9777257at2"/>
<proteinExistence type="predicted"/>
<evidence type="ECO:0000313" key="3">
    <source>
        <dbReference type="Proteomes" id="UP000092573"/>
    </source>
</evidence>
<evidence type="ECO:0000259" key="1">
    <source>
        <dbReference type="Pfam" id="PF05175"/>
    </source>
</evidence>
<dbReference type="Gene3D" id="3.40.50.150">
    <property type="entry name" value="Vaccinia Virus protein VP39"/>
    <property type="match status" value="1"/>
</dbReference>
<dbReference type="EMBL" id="CP014167">
    <property type="protein sequence ID" value="ANS76397.1"/>
    <property type="molecule type" value="Genomic_DNA"/>
</dbReference>
<dbReference type="InterPro" id="IPR050210">
    <property type="entry name" value="tRNA_Adenine-N(6)_MTase"/>
</dbReference>
<dbReference type="PANTHER" id="PTHR47739:SF1">
    <property type="entry name" value="TRNA1(VAL) (ADENINE(37)-N6)-METHYLTRANSFERASE"/>
    <property type="match status" value="1"/>
</dbReference>
<accession>A0A1B1N4R0</accession>
<dbReference type="STRING" id="1462996.AWM70_18965"/>
<dbReference type="SUPFAM" id="SSF53335">
    <property type="entry name" value="S-adenosyl-L-methionine-dependent methyltransferases"/>
    <property type="match status" value="1"/>
</dbReference>
<organism evidence="2 3">
    <name type="scientific">Paenibacillus yonginensis</name>
    <dbReference type="NCBI Taxonomy" id="1462996"/>
    <lineage>
        <taxon>Bacteria</taxon>
        <taxon>Bacillati</taxon>
        <taxon>Bacillota</taxon>
        <taxon>Bacilli</taxon>
        <taxon>Bacillales</taxon>
        <taxon>Paenibacillaceae</taxon>
        <taxon>Paenibacillus</taxon>
    </lineage>
</organism>
<dbReference type="CDD" id="cd02440">
    <property type="entry name" value="AdoMet_MTases"/>
    <property type="match status" value="1"/>
</dbReference>
<gene>
    <name evidence="2" type="ORF">AWM70_18965</name>
</gene>